<dbReference type="Proteomes" id="UP001162131">
    <property type="component" value="Unassembled WGS sequence"/>
</dbReference>
<protein>
    <submittedName>
        <fullName evidence="1">Uncharacterized protein</fullName>
    </submittedName>
</protein>
<dbReference type="Gene3D" id="2.60.120.260">
    <property type="entry name" value="Galactose-binding domain-like"/>
    <property type="match status" value="1"/>
</dbReference>
<keyword evidence="2" id="KW-1185">Reference proteome</keyword>
<reference evidence="1" key="1">
    <citation type="submission" date="2021-09" db="EMBL/GenBank/DDBJ databases">
        <authorList>
            <consortium name="AG Swart"/>
            <person name="Singh M."/>
            <person name="Singh A."/>
            <person name="Seah K."/>
            <person name="Emmerich C."/>
        </authorList>
    </citation>
    <scope>NUCLEOTIDE SEQUENCE</scope>
    <source>
        <strain evidence="1">ATCC30299</strain>
    </source>
</reference>
<organism evidence="1 2">
    <name type="scientific">Blepharisma stoltei</name>
    <dbReference type="NCBI Taxonomy" id="1481888"/>
    <lineage>
        <taxon>Eukaryota</taxon>
        <taxon>Sar</taxon>
        <taxon>Alveolata</taxon>
        <taxon>Ciliophora</taxon>
        <taxon>Postciliodesmatophora</taxon>
        <taxon>Heterotrichea</taxon>
        <taxon>Heterotrichida</taxon>
        <taxon>Blepharismidae</taxon>
        <taxon>Blepharisma</taxon>
    </lineage>
</organism>
<dbReference type="AlphaFoldDB" id="A0AAU9K108"/>
<name>A0AAU9K108_9CILI</name>
<evidence type="ECO:0000313" key="1">
    <source>
        <dbReference type="EMBL" id="CAG9333560.1"/>
    </source>
</evidence>
<proteinExistence type="predicted"/>
<comment type="caution">
    <text evidence="1">The sequence shown here is derived from an EMBL/GenBank/DDBJ whole genome shotgun (WGS) entry which is preliminary data.</text>
</comment>
<evidence type="ECO:0000313" key="2">
    <source>
        <dbReference type="Proteomes" id="UP001162131"/>
    </source>
</evidence>
<gene>
    <name evidence="1" type="ORF">BSTOLATCC_MIC58370</name>
</gene>
<dbReference type="EMBL" id="CAJZBQ010000056">
    <property type="protein sequence ID" value="CAG9333560.1"/>
    <property type="molecule type" value="Genomic_DNA"/>
</dbReference>
<sequence length="246" mass="28031">MTSIGKTNYDLMIIPFRRAAEFLDLESTRNLLLLNKFISKSLYSNDFASIIVPKILKNFYEEQENILDSYSQKFSPVFSYKDILNNIRKSTNLIVNPFGLDGLNKWIIEESEDNWQTIRDADLSSWPRNKGVCFAISGSGSLKQTIKFKQNLKEPILWFGAIIIPNQYTNGTLKCSFINDDGTMHQETTEHSKLFESSNPIEKFDCIAKIPKHTVGAEIAVSLSNNSYGIRIGYIFARIFETSINA</sequence>
<accession>A0AAU9K108</accession>